<feature type="region of interest" description="Disordered" evidence="1">
    <location>
        <begin position="285"/>
        <end position="344"/>
    </location>
</feature>
<evidence type="ECO:0000313" key="3">
    <source>
        <dbReference type="Proteomes" id="UP000736335"/>
    </source>
</evidence>
<organism evidence="2 3">
    <name type="scientific">Thelephora terrestris</name>
    <dbReference type="NCBI Taxonomy" id="56493"/>
    <lineage>
        <taxon>Eukaryota</taxon>
        <taxon>Fungi</taxon>
        <taxon>Dikarya</taxon>
        <taxon>Basidiomycota</taxon>
        <taxon>Agaricomycotina</taxon>
        <taxon>Agaricomycetes</taxon>
        <taxon>Thelephorales</taxon>
        <taxon>Thelephoraceae</taxon>
        <taxon>Thelephora</taxon>
    </lineage>
</organism>
<gene>
    <name evidence="2" type="ORF">BJ322DRAFT_1043018</name>
</gene>
<accession>A0A9P6LAP8</accession>
<protein>
    <submittedName>
        <fullName evidence="2">Uncharacterized protein</fullName>
    </submittedName>
</protein>
<comment type="caution">
    <text evidence="2">The sequence shown here is derived from an EMBL/GenBank/DDBJ whole genome shotgun (WGS) entry which is preliminary data.</text>
</comment>
<proteinExistence type="predicted"/>
<keyword evidence="3" id="KW-1185">Reference proteome</keyword>
<name>A0A9P6LAP8_9AGAM</name>
<sequence>MAPKPQPAWSIYEEQMDFLCFGHALWEPSPTSRYTRISVGDVGFIRRGQFHFLFSAGTPLEERTRGEDVPATFEPLDVEATESRPPRQPGCLRTSTVRQIRTSTCAAAPTPTPARESAANFSYELTETHGAALVTKYATYRSDAQTELAFEGYTKRHYESWVKFIRDKQYGKDIQPILVTGFDVTKDFAMVAYLDDGTSLGAELTIDVPALASASTSLWGTWFTRCSPHTNQGPHLPMAIEFTPSQPAAAGGIPREFNQCVFIRYFTMRKRLWFFPKVIRAGAGPHDLGSGDNTGDTFPEVMARSDSEPTVSGDGDPREPSGSTADDNGSEQNVDTQATPHDGGYNSWDIIANYVFQVI</sequence>
<dbReference type="Proteomes" id="UP000736335">
    <property type="component" value="Unassembled WGS sequence"/>
</dbReference>
<evidence type="ECO:0000256" key="1">
    <source>
        <dbReference type="SAM" id="MobiDB-lite"/>
    </source>
</evidence>
<feature type="compositionally biased region" description="Polar residues" evidence="1">
    <location>
        <begin position="321"/>
        <end position="339"/>
    </location>
</feature>
<dbReference type="EMBL" id="WIUZ02000003">
    <property type="protein sequence ID" value="KAF9789571.1"/>
    <property type="molecule type" value="Genomic_DNA"/>
</dbReference>
<evidence type="ECO:0000313" key="2">
    <source>
        <dbReference type="EMBL" id="KAF9789571.1"/>
    </source>
</evidence>
<dbReference type="AlphaFoldDB" id="A0A9P6LAP8"/>
<reference evidence="2" key="2">
    <citation type="submission" date="2020-11" db="EMBL/GenBank/DDBJ databases">
        <authorList>
            <consortium name="DOE Joint Genome Institute"/>
            <person name="Kuo A."/>
            <person name="Miyauchi S."/>
            <person name="Kiss E."/>
            <person name="Drula E."/>
            <person name="Kohler A."/>
            <person name="Sanchez-Garcia M."/>
            <person name="Andreopoulos B."/>
            <person name="Barry K.W."/>
            <person name="Bonito G."/>
            <person name="Buee M."/>
            <person name="Carver A."/>
            <person name="Chen C."/>
            <person name="Cichocki N."/>
            <person name="Clum A."/>
            <person name="Culley D."/>
            <person name="Crous P.W."/>
            <person name="Fauchery L."/>
            <person name="Girlanda M."/>
            <person name="Hayes R."/>
            <person name="Keri Z."/>
            <person name="Labutti K."/>
            <person name="Lipzen A."/>
            <person name="Lombard V."/>
            <person name="Magnuson J."/>
            <person name="Maillard F."/>
            <person name="Morin E."/>
            <person name="Murat C."/>
            <person name="Nolan M."/>
            <person name="Ohm R."/>
            <person name="Pangilinan J."/>
            <person name="Pereira M."/>
            <person name="Perotto S."/>
            <person name="Peter M."/>
            <person name="Riley R."/>
            <person name="Sitrit Y."/>
            <person name="Stielow B."/>
            <person name="Szollosi G."/>
            <person name="Zifcakova L."/>
            <person name="Stursova M."/>
            <person name="Spatafora J.W."/>
            <person name="Tedersoo L."/>
            <person name="Vaario L.-M."/>
            <person name="Yamada A."/>
            <person name="Yan M."/>
            <person name="Wang P."/>
            <person name="Xu J."/>
            <person name="Bruns T."/>
            <person name="Baldrian P."/>
            <person name="Vilgalys R."/>
            <person name="Henrissat B."/>
            <person name="Grigoriev I.V."/>
            <person name="Hibbett D."/>
            <person name="Nagy L.G."/>
            <person name="Martin F.M."/>
        </authorList>
    </citation>
    <scope>NUCLEOTIDE SEQUENCE</scope>
    <source>
        <strain evidence="2">UH-Tt-Lm1</strain>
    </source>
</reference>
<reference evidence="2" key="1">
    <citation type="journal article" date="2020" name="Nat. Commun.">
        <title>Large-scale genome sequencing of mycorrhizal fungi provides insights into the early evolution of symbiotic traits.</title>
        <authorList>
            <person name="Miyauchi S."/>
            <person name="Kiss E."/>
            <person name="Kuo A."/>
            <person name="Drula E."/>
            <person name="Kohler A."/>
            <person name="Sanchez-Garcia M."/>
            <person name="Morin E."/>
            <person name="Andreopoulos B."/>
            <person name="Barry K.W."/>
            <person name="Bonito G."/>
            <person name="Buee M."/>
            <person name="Carver A."/>
            <person name="Chen C."/>
            <person name="Cichocki N."/>
            <person name="Clum A."/>
            <person name="Culley D."/>
            <person name="Crous P.W."/>
            <person name="Fauchery L."/>
            <person name="Girlanda M."/>
            <person name="Hayes R.D."/>
            <person name="Keri Z."/>
            <person name="LaButti K."/>
            <person name="Lipzen A."/>
            <person name="Lombard V."/>
            <person name="Magnuson J."/>
            <person name="Maillard F."/>
            <person name="Murat C."/>
            <person name="Nolan M."/>
            <person name="Ohm R.A."/>
            <person name="Pangilinan J."/>
            <person name="Pereira M.F."/>
            <person name="Perotto S."/>
            <person name="Peter M."/>
            <person name="Pfister S."/>
            <person name="Riley R."/>
            <person name="Sitrit Y."/>
            <person name="Stielow J.B."/>
            <person name="Szollosi G."/>
            <person name="Zifcakova L."/>
            <person name="Stursova M."/>
            <person name="Spatafora J.W."/>
            <person name="Tedersoo L."/>
            <person name="Vaario L.M."/>
            <person name="Yamada A."/>
            <person name="Yan M."/>
            <person name="Wang P."/>
            <person name="Xu J."/>
            <person name="Bruns T."/>
            <person name="Baldrian P."/>
            <person name="Vilgalys R."/>
            <person name="Dunand C."/>
            <person name="Henrissat B."/>
            <person name="Grigoriev I.V."/>
            <person name="Hibbett D."/>
            <person name="Nagy L.G."/>
            <person name="Martin F.M."/>
        </authorList>
    </citation>
    <scope>NUCLEOTIDE SEQUENCE</scope>
    <source>
        <strain evidence="2">UH-Tt-Lm1</strain>
    </source>
</reference>
<dbReference type="OrthoDB" id="3222453at2759"/>